<dbReference type="InterPro" id="IPR024455">
    <property type="entry name" value="Phage_capsid"/>
</dbReference>
<sequence length="444" mass="47211">MTIAEKIKQLQARLQQAEAARNGLVAKSVEEDRSLTDDEVKQYNDFSEELDKGAKELARLQTVEKSLASQAVAVPRQETDIKVTDKSAVSVTTNAPKGSAFTRTAMVLAKSNGNLAVAKMLAEEHYKDDAVVNGIVKAAVSAGSTQVAEWAGNLIYPETYAGDFIELLYPQTILGRLNLRKVPFNVRIAGQNGGTTVGWVGEAKPVPVTSAKFNAIFLTWAKVYAIAAFSDELIRFSNPAAEALVQADLLKATAQGLDRTFIGNGAAVANVSPAGMLNGVTGVKASGNEALHLIADIQTLTAPAIAANLDLSRALLVMSPARAQAIGAMRNALGAKYFPDISKDGGTLENYPVITSNNCPGDQIVFLIPDEVYLSEDAGPQIDITREASIIMDSDPANATSAPVSMFQNNMVAVRIGQFINWQKRRNLAANVITGANYGSTVTP</sequence>
<organism evidence="3 4">
    <name type="scientific">Burkholderia ubonensis</name>
    <dbReference type="NCBI Taxonomy" id="101571"/>
    <lineage>
        <taxon>Bacteria</taxon>
        <taxon>Pseudomonadati</taxon>
        <taxon>Pseudomonadota</taxon>
        <taxon>Betaproteobacteria</taxon>
        <taxon>Burkholderiales</taxon>
        <taxon>Burkholderiaceae</taxon>
        <taxon>Burkholderia</taxon>
        <taxon>Burkholderia cepacia complex</taxon>
    </lineage>
</organism>
<comment type="caution">
    <text evidence="3">The sequence shown here is derived from an EMBL/GenBank/DDBJ whole genome shotgun (WGS) entry which is preliminary data.</text>
</comment>
<name>A0A118I088_9BURK</name>
<dbReference type="OrthoDB" id="9804926at2"/>
<dbReference type="Pfam" id="PF05065">
    <property type="entry name" value="Phage_capsid"/>
    <property type="match status" value="1"/>
</dbReference>
<evidence type="ECO:0000259" key="2">
    <source>
        <dbReference type="Pfam" id="PF05065"/>
    </source>
</evidence>
<dbReference type="RefSeq" id="WP_059748675.1">
    <property type="nucleotide sequence ID" value="NZ_CP013416.1"/>
</dbReference>
<feature type="domain" description="Phage capsid-like C-terminal" evidence="2">
    <location>
        <begin position="185"/>
        <end position="419"/>
    </location>
</feature>
<dbReference type="EMBL" id="LOXM01000005">
    <property type="protein sequence ID" value="KVG76893.1"/>
    <property type="molecule type" value="Genomic_DNA"/>
</dbReference>
<dbReference type="NCBIfam" id="TIGR01554">
    <property type="entry name" value="major_cap_HK97"/>
    <property type="match status" value="1"/>
</dbReference>
<accession>A0A118I088</accession>
<evidence type="ECO:0000313" key="3">
    <source>
        <dbReference type="EMBL" id="KVG76893.1"/>
    </source>
</evidence>
<protein>
    <submittedName>
        <fullName evidence="3">Phage capsid protein</fullName>
    </submittedName>
</protein>
<dbReference type="SUPFAM" id="SSF56563">
    <property type="entry name" value="Major capsid protein gp5"/>
    <property type="match status" value="1"/>
</dbReference>
<dbReference type="Proteomes" id="UP000064029">
    <property type="component" value="Unassembled WGS sequence"/>
</dbReference>
<dbReference type="AlphaFoldDB" id="A0A118I088"/>
<proteinExistence type="predicted"/>
<reference evidence="3 4" key="1">
    <citation type="submission" date="2015-11" db="EMBL/GenBank/DDBJ databases">
        <title>Expanding the genomic diversity of Burkholderia species for the development of highly accurate diagnostics.</title>
        <authorList>
            <person name="Sahl J."/>
            <person name="Keim P."/>
            <person name="Wagner D."/>
        </authorList>
    </citation>
    <scope>NUCLEOTIDE SEQUENCE [LARGE SCALE GENOMIC DNA]</scope>
    <source>
        <strain evidence="3 4">MSMB2036</strain>
    </source>
</reference>
<evidence type="ECO:0000256" key="1">
    <source>
        <dbReference type="ARBA" id="ARBA00004328"/>
    </source>
</evidence>
<dbReference type="InterPro" id="IPR054612">
    <property type="entry name" value="Phage_capsid-like_C"/>
</dbReference>
<comment type="subcellular location">
    <subcellularLocation>
        <location evidence="1">Virion</location>
    </subcellularLocation>
</comment>
<evidence type="ECO:0000313" key="4">
    <source>
        <dbReference type="Proteomes" id="UP000064029"/>
    </source>
</evidence>
<gene>
    <name evidence="3" type="ORF">WJ33_11880</name>
</gene>